<dbReference type="EMBL" id="JBHRSW010000014">
    <property type="protein sequence ID" value="MFC3121579.1"/>
    <property type="molecule type" value="Genomic_DNA"/>
</dbReference>
<accession>A0ABV7FMM8</accession>
<sequence length="408" mass="45900">MTLTGTATKAGISSRYESFVNIDTGLINKYIDGFSARHVSSRDAGHIPLLSYKMVVEKDIHQGESWQLAACLAHVLYEQGRLCEYDVEDGDTVFIATGMVDPVSLSVNAISFLPQKALRASRALAEWRDKHCEVRFFVPNANYRQPLPDVPFEFSPVSELRDLFEALYSYGLQAPLLSDDLRHTEYSSHVFTKPLHAQAKTMNAKLENVVGYTDSKTGYYEVDNQYDDNSQPIKIRLAASFNKPVLLFSLLFVLFVLFGLSLLNHRTTQLLEYRVGIQGCSDAVAKHYDIKHDISTTLPTVPLKGLCALQLSIDSQYKSAWLLAESGALISLSKLSNGHWNVPLPSWQNSTRRYTLLLSKQNLDAADFQSFSAYVASKPSDQAMEKLGQQWFAKQNYSLRYFTHTLVL</sequence>
<keyword evidence="1" id="KW-1133">Transmembrane helix</keyword>
<feature type="transmembrane region" description="Helical" evidence="1">
    <location>
        <begin position="245"/>
        <end position="264"/>
    </location>
</feature>
<reference evidence="3" key="1">
    <citation type="journal article" date="2019" name="Int. J. Syst. Evol. Microbiol.">
        <title>The Global Catalogue of Microorganisms (GCM) 10K type strain sequencing project: providing services to taxonomists for standard genome sequencing and annotation.</title>
        <authorList>
            <consortium name="The Broad Institute Genomics Platform"/>
            <consortium name="The Broad Institute Genome Sequencing Center for Infectious Disease"/>
            <person name="Wu L."/>
            <person name="Ma J."/>
        </authorList>
    </citation>
    <scope>NUCLEOTIDE SEQUENCE [LARGE SCALE GENOMIC DNA]</scope>
    <source>
        <strain evidence="3">KCTC 52473</strain>
    </source>
</reference>
<organism evidence="2 3">
    <name type="scientific">Agaribacter flavus</name>
    <dbReference type="NCBI Taxonomy" id="1902781"/>
    <lineage>
        <taxon>Bacteria</taxon>
        <taxon>Pseudomonadati</taxon>
        <taxon>Pseudomonadota</taxon>
        <taxon>Gammaproteobacteria</taxon>
        <taxon>Alteromonadales</taxon>
        <taxon>Alteromonadaceae</taxon>
        <taxon>Agaribacter</taxon>
    </lineage>
</organism>
<evidence type="ECO:0000313" key="3">
    <source>
        <dbReference type="Proteomes" id="UP001595478"/>
    </source>
</evidence>
<protein>
    <submittedName>
        <fullName evidence="2">Uncharacterized protein</fullName>
    </submittedName>
</protein>
<keyword evidence="3" id="KW-1185">Reference proteome</keyword>
<dbReference type="Proteomes" id="UP001595478">
    <property type="component" value="Unassembled WGS sequence"/>
</dbReference>
<proteinExistence type="predicted"/>
<evidence type="ECO:0000256" key="1">
    <source>
        <dbReference type="SAM" id="Phobius"/>
    </source>
</evidence>
<keyword evidence="1" id="KW-0812">Transmembrane</keyword>
<gene>
    <name evidence="2" type="ORF">ACFOHL_08085</name>
</gene>
<evidence type="ECO:0000313" key="2">
    <source>
        <dbReference type="EMBL" id="MFC3121579.1"/>
    </source>
</evidence>
<dbReference type="RefSeq" id="WP_376919717.1">
    <property type="nucleotide sequence ID" value="NZ_JBHRSW010000014.1"/>
</dbReference>
<keyword evidence="1" id="KW-0472">Membrane</keyword>
<comment type="caution">
    <text evidence="2">The sequence shown here is derived from an EMBL/GenBank/DDBJ whole genome shotgun (WGS) entry which is preliminary data.</text>
</comment>
<name>A0ABV7FMM8_9ALTE</name>